<dbReference type="TCDB" id="9.B.142.11.3">
    <property type="family name" value="the integral membrane glycosyltransferase family 39 (gt39) family"/>
</dbReference>
<keyword evidence="3" id="KW-1185">Reference proteome</keyword>
<proteinExistence type="predicted"/>
<reference evidence="2 3" key="1">
    <citation type="journal article" date="2012" name="J. Bacteriol.">
        <title>Draft genome sequence of Methanobacterium formicicum DSM 3637, an archaebacterium isolated from the methane producer amoeba Pelomyxa palustris.</title>
        <authorList>
            <person name="Gutierrez G."/>
        </authorList>
    </citation>
    <scope>NUCLEOTIDE SEQUENCE [LARGE SCALE GENOMIC DNA]</scope>
    <source>
        <strain evidence="3">DSM 3637 / PP1</strain>
    </source>
</reference>
<evidence type="ECO:0000256" key="1">
    <source>
        <dbReference type="SAM" id="Phobius"/>
    </source>
</evidence>
<feature type="transmembrane region" description="Helical" evidence="1">
    <location>
        <begin position="116"/>
        <end position="137"/>
    </location>
</feature>
<dbReference type="Proteomes" id="UP000007360">
    <property type="component" value="Unassembled WGS sequence"/>
</dbReference>
<dbReference type="AlphaFoldDB" id="K2RTD9"/>
<feature type="transmembrane region" description="Helical" evidence="1">
    <location>
        <begin position="255"/>
        <end position="275"/>
    </location>
</feature>
<keyword evidence="1" id="KW-1133">Transmembrane helix</keyword>
<feature type="transmembrane region" description="Helical" evidence="1">
    <location>
        <begin position="85"/>
        <end position="104"/>
    </location>
</feature>
<sequence length="524" mass="60062">MDLNSKNVCIVTLFVSVVLFIFMVGYVWHFTVDDAFISFRYSEHLANGFGLVWDIGQPPVEGYTNFLWVLIIAFLFLLKLDPVFLTKIIGLLSVLGIIILFWLITNDIFKDIKNKSIAFTVSTTFLLINPYTAIHAVSGLETMLFAFLLLGVMYSAWKILISPNSKFIWFFAFTALLLSLTRPEGMLVSLGLIFSIIIITYKKNNNSIKLTSYLPVLILYLIPIVIYNVFRIFYFHGLFPLSFLAKMVHSNTYPLYFLIALIYLIPFVIIILISLYLINQKIDTNKNQLKTNFKYFLLILGVTLFFAIIVYVYTPNINFAQRFFYPSFVLIYAAFGIAINILFNEIGKNKTNIKSAKNTRIIFSSVIILTLLVFTNFIGVNELVDQHNYGDSLNNAHIPLGKTLSSFSEDNYTIFCGDAGSIAYYSGWNLLDGLNDKFIAQNGVTTEYLKEKHPELVIFISYNQSIDWTNPPIAEEKYVLENNYTQLSPIKFNDNYYLIPFLKPNIKDYNLIKISIENVAKEST</sequence>
<feature type="transmembrane region" description="Helical" evidence="1">
    <location>
        <begin position="212"/>
        <end position="235"/>
    </location>
</feature>
<evidence type="ECO:0000313" key="2">
    <source>
        <dbReference type="EMBL" id="EKF86055.1"/>
    </source>
</evidence>
<evidence type="ECO:0008006" key="4">
    <source>
        <dbReference type="Google" id="ProtNLM"/>
    </source>
</evidence>
<feature type="transmembrane region" description="Helical" evidence="1">
    <location>
        <begin position="325"/>
        <end position="347"/>
    </location>
</feature>
<feature type="transmembrane region" description="Helical" evidence="1">
    <location>
        <begin position="62"/>
        <end position="78"/>
    </location>
</feature>
<feature type="transmembrane region" description="Helical" evidence="1">
    <location>
        <begin position="167"/>
        <end position="200"/>
    </location>
</feature>
<evidence type="ECO:0000313" key="3">
    <source>
        <dbReference type="Proteomes" id="UP000007360"/>
    </source>
</evidence>
<dbReference type="OrthoDB" id="387768at2157"/>
<dbReference type="EMBL" id="AMPO01000004">
    <property type="protein sequence ID" value="EKF86055.1"/>
    <property type="molecule type" value="Genomic_DNA"/>
</dbReference>
<organism evidence="2 3">
    <name type="scientific">Methanobacterium formicicum (strain DSM 3637 / PP1)</name>
    <dbReference type="NCBI Taxonomy" id="1204725"/>
    <lineage>
        <taxon>Archaea</taxon>
        <taxon>Methanobacteriati</taxon>
        <taxon>Methanobacteriota</taxon>
        <taxon>Methanomada group</taxon>
        <taxon>Methanobacteria</taxon>
        <taxon>Methanobacteriales</taxon>
        <taxon>Methanobacteriaceae</taxon>
        <taxon>Methanobacterium</taxon>
    </lineage>
</organism>
<protein>
    <recommendedName>
        <fullName evidence="4">Glycosyltransferase RgtA/B/C/D-like domain-containing protein</fullName>
    </recommendedName>
</protein>
<keyword evidence="1" id="KW-0812">Transmembrane</keyword>
<keyword evidence="1" id="KW-0472">Membrane</keyword>
<feature type="transmembrane region" description="Helical" evidence="1">
    <location>
        <begin position="144"/>
        <end position="161"/>
    </location>
</feature>
<comment type="caution">
    <text evidence="2">The sequence shown here is derived from an EMBL/GenBank/DDBJ whole genome shotgun (WGS) entry which is preliminary data.</text>
</comment>
<feature type="transmembrane region" description="Helical" evidence="1">
    <location>
        <begin position="7"/>
        <end position="28"/>
    </location>
</feature>
<dbReference type="PATRIC" id="fig|1204725.3.peg.1244"/>
<feature type="transmembrane region" description="Helical" evidence="1">
    <location>
        <begin position="295"/>
        <end position="313"/>
    </location>
</feature>
<gene>
    <name evidence="2" type="ORF">A994_06196</name>
</gene>
<feature type="transmembrane region" description="Helical" evidence="1">
    <location>
        <begin position="359"/>
        <end position="379"/>
    </location>
</feature>
<name>K2RTD9_METFP</name>
<dbReference type="RefSeq" id="WP_004030513.1">
    <property type="nucleotide sequence ID" value="NZ_AMPO01000004.1"/>
</dbReference>
<accession>K2RTD9</accession>